<sequence length="590" mass="67099">MCCGVESIRFHVMETHIHGQVSCPFCDLSGITANEMEIHLNFVHLKEQTERQRDIIPKENLTSRLSSDSLTTQVSLEGSSCRKELDCPLCPFNHMGSPTPKKVMSTTEPTCLKYPSCTYYEYMNESDLSKHVDPHHSKENKNSSDDYLFALRLNEEELRKRDGEMKNFNLLKRQYGMENEGSFGEQSISQMERAVYDGEISVMDYHVEKLKLKESEISGMDDGISVTFDILPTLKKLCYISNDTQRSYFCSSNIDHYGSSYGDKGWGCGYRNLQMLISSIQYQRNARSVLSKFNLISSHDLNCVSPSICTLQKAIEKAWKSGYDTWIGATEIVAFFTAHQIRTQIFDFHSPSGSNETHPALFKWDSNGEPFIPPLYLQHQGHSRTIVGVEVLKKNNSIRLLILDPSHSHSQISKGLSPTNLKDTKVLHLMRKNICSIKSRTSIYLGVATGLFNGLQDLMVEVPKVLKLVILEGILVNFCRRLCTEMLPIGESLWRPTDIIKWFQDVIGEIKNRFHVITSVVKSVYLSHELAGIHKIEIILRILISNIKFHALPDGALASPRDFSGEQNSRLNNQNLRLRSPQSRFQELSS</sequence>
<dbReference type="InterPro" id="IPR012462">
    <property type="entry name" value="UFSP1/2_DUB_cat"/>
</dbReference>
<dbReference type="AlphaFoldDB" id="A0A7R8D6I7"/>
<dbReference type="PANTHER" id="PTHR48153">
    <property type="entry name" value="UFM1-SPECIFIC PROTEASE 2"/>
    <property type="match status" value="1"/>
</dbReference>
<dbReference type="Pfam" id="PF07910">
    <property type="entry name" value="Peptidase_C78"/>
    <property type="match status" value="1"/>
</dbReference>
<dbReference type="PANTHER" id="PTHR48153:SF4">
    <property type="entry name" value="UBIQUITIN CARBOXYL-TERMINAL HYDROLASE MUG105"/>
    <property type="match status" value="1"/>
</dbReference>
<proteinExistence type="inferred from homology"/>
<dbReference type="GO" id="GO:0071567">
    <property type="term" value="F:deUFMylase activity"/>
    <property type="evidence" value="ECO:0007669"/>
    <property type="project" value="UniProtKB-ARBA"/>
</dbReference>
<organism evidence="4 5">
    <name type="scientific">Lepeophtheirus salmonis</name>
    <name type="common">Salmon louse</name>
    <name type="synonym">Caligus salmonis</name>
    <dbReference type="NCBI Taxonomy" id="72036"/>
    <lineage>
        <taxon>Eukaryota</taxon>
        <taxon>Metazoa</taxon>
        <taxon>Ecdysozoa</taxon>
        <taxon>Arthropoda</taxon>
        <taxon>Crustacea</taxon>
        <taxon>Multicrustacea</taxon>
        <taxon>Hexanauplia</taxon>
        <taxon>Copepoda</taxon>
        <taxon>Siphonostomatoida</taxon>
        <taxon>Caligidae</taxon>
        <taxon>Lepeophtheirus</taxon>
    </lineage>
</organism>
<feature type="domain" description="UFSP1/2/DUB catalytic" evidence="3">
    <location>
        <begin position="245"/>
        <end position="415"/>
    </location>
</feature>
<dbReference type="EMBL" id="HG994586">
    <property type="protein sequence ID" value="CAF2991550.1"/>
    <property type="molecule type" value="Genomic_DNA"/>
</dbReference>
<reference evidence="4" key="1">
    <citation type="submission" date="2021-02" db="EMBL/GenBank/DDBJ databases">
        <authorList>
            <person name="Bekaert M."/>
        </authorList>
    </citation>
    <scope>NUCLEOTIDE SEQUENCE</scope>
    <source>
        <strain evidence="4">IoA-00</strain>
    </source>
</reference>
<dbReference type="Proteomes" id="UP000675881">
    <property type="component" value="Chromosome 7"/>
</dbReference>
<evidence type="ECO:0000313" key="5">
    <source>
        <dbReference type="Proteomes" id="UP000675881"/>
    </source>
</evidence>
<gene>
    <name evidence="4" type="ORF">LSAA_12816</name>
</gene>
<evidence type="ECO:0000256" key="2">
    <source>
        <dbReference type="ARBA" id="ARBA00022801"/>
    </source>
</evidence>
<accession>A0A7R8D6I7</accession>
<keyword evidence="5" id="KW-1185">Reference proteome</keyword>
<evidence type="ECO:0000259" key="3">
    <source>
        <dbReference type="Pfam" id="PF07910"/>
    </source>
</evidence>
<name>A0A7R8D6I7_LEPSM</name>
<protein>
    <submittedName>
        <fullName evidence="4">(salmon louse) hypothetical protein</fullName>
    </submittedName>
</protein>
<evidence type="ECO:0000313" key="4">
    <source>
        <dbReference type="EMBL" id="CAF2991550.1"/>
    </source>
</evidence>
<comment type="similarity">
    <text evidence="1">Belongs to the peptidase C78 family.</text>
</comment>
<dbReference type="Gene3D" id="3.90.70.130">
    <property type="match status" value="1"/>
</dbReference>
<evidence type="ECO:0000256" key="1">
    <source>
        <dbReference type="ARBA" id="ARBA00008552"/>
    </source>
</evidence>
<keyword evidence="2" id="KW-0378">Hydrolase</keyword>
<dbReference type="OrthoDB" id="288987at2759"/>